<evidence type="ECO:0000313" key="3">
    <source>
        <dbReference type="Proteomes" id="UP001434883"/>
    </source>
</evidence>
<reference evidence="2 3" key="1">
    <citation type="submission" date="2021-06" db="EMBL/GenBank/DDBJ databases">
        <authorList>
            <person name="Palmer J.M."/>
        </authorList>
    </citation>
    <scope>NUCLEOTIDE SEQUENCE [LARGE SCALE GENOMIC DNA]</scope>
    <source>
        <strain evidence="2 3">XC_2019</strain>
        <tissue evidence="2">Muscle</tissue>
    </source>
</reference>
<dbReference type="EMBL" id="JAHRIN010045262">
    <property type="protein sequence ID" value="MEQ2207614.1"/>
    <property type="molecule type" value="Genomic_DNA"/>
</dbReference>
<keyword evidence="1" id="KW-1133">Transmembrane helix</keyword>
<feature type="transmembrane region" description="Helical" evidence="1">
    <location>
        <begin position="46"/>
        <end position="68"/>
    </location>
</feature>
<dbReference type="Proteomes" id="UP001434883">
    <property type="component" value="Unassembled WGS sequence"/>
</dbReference>
<organism evidence="2 3">
    <name type="scientific">Xenoophorus captivus</name>
    <dbReference type="NCBI Taxonomy" id="1517983"/>
    <lineage>
        <taxon>Eukaryota</taxon>
        <taxon>Metazoa</taxon>
        <taxon>Chordata</taxon>
        <taxon>Craniata</taxon>
        <taxon>Vertebrata</taxon>
        <taxon>Euteleostomi</taxon>
        <taxon>Actinopterygii</taxon>
        <taxon>Neopterygii</taxon>
        <taxon>Teleostei</taxon>
        <taxon>Neoteleostei</taxon>
        <taxon>Acanthomorphata</taxon>
        <taxon>Ovalentaria</taxon>
        <taxon>Atherinomorphae</taxon>
        <taxon>Cyprinodontiformes</taxon>
        <taxon>Goodeidae</taxon>
        <taxon>Xenoophorus</taxon>
    </lineage>
</organism>
<protein>
    <submittedName>
        <fullName evidence="2">Uncharacterized protein</fullName>
    </submittedName>
</protein>
<evidence type="ECO:0000313" key="2">
    <source>
        <dbReference type="EMBL" id="MEQ2207614.1"/>
    </source>
</evidence>
<keyword evidence="1" id="KW-0812">Transmembrane</keyword>
<keyword evidence="3" id="KW-1185">Reference proteome</keyword>
<keyword evidence="1" id="KW-0472">Membrane</keyword>
<name>A0ABV0RHU5_9TELE</name>
<gene>
    <name evidence="2" type="ORF">XENOCAPTIV_015708</name>
</gene>
<sequence>MTQRIKSGNTNIFSYFLFLHNYPDVKITENKFYTFPVFSRLCRNRFMFSLVIVWFSGLCVSISVQPFLALDSQFQSSGSHSAVFTCQFLSTGPSHGGVSLYGKAHICFCDWSINA</sequence>
<evidence type="ECO:0000256" key="1">
    <source>
        <dbReference type="SAM" id="Phobius"/>
    </source>
</evidence>
<accession>A0ABV0RHU5</accession>
<proteinExistence type="predicted"/>
<comment type="caution">
    <text evidence="2">The sequence shown here is derived from an EMBL/GenBank/DDBJ whole genome shotgun (WGS) entry which is preliminary data.</text>
</comment>